<feature type="chain" id="PRO_5016054328" evidence="1">
    <location>
        <begin position="21"/>
        <end position="154"/>
    </location>
</feature>
<organism evidence="2 3">
    <name type="scientific">Acaryochloris thomasi RCC1774</name>
    <dbReference type="NCBI Taxonomy" id="1764569"/>
    <lineage>
        <taxon>Bacteria</taxon>
        <taxon>Bacillati</taxon>
        <taxon>Cyanobacteriota</taxon>
        <taxon>Cyanophyceae</taxon>
        <taxon>Acaryochloridales</taxon>
        <taxon>Acaryochloridaceae</taxon>
        <taxon>Acaryochloris</taxon>
        <taxon>Acaryochloris thomasi</taxon>
    </lineage>
</organism>
<keyword evidence="3" id="KW-1185">Reference proteome</keyword>
<reference evidence="2 3" key="1">
    <citation type="journal article" date="2018" name="Sci. Rep.">
        <title>A novel species of the marine cyanobacterium Acaryochloris with a unique pigment content and lifestyle.</title>
        <authorList>
            <person name="Partensky F."/>
            <person name="Six C."/>
            <person name="Ratin M."/>
            <person name="Garczarek L."/>
            <person name="Vaulot D."/>
            <person name="Probert I."/>
            <person name="Calteau A."/>
            <person name="Gourvil P."/>
            <person name="Marie D."/>
            <person name="Grebert T."/>
            <person name="Bouchier C."/>
            <person name="Le Panse S."/>
            <person name="Gachenot M."/>
            <person name="Rodriguez F."/>
            <person name="Garrido J.L."/>
        </authorList>
    </citation>
    <scope>NUCLEOTIDE SEQUENCE [LARGE SCALE GENOMIC DNA]</scope>
    <source>
        <strain evidence="2 3">RCC1774</strain>
    </source>
</reference>
<keyword evidence="1" id="KW-0732">Signal</keyword>
<protein>
    <submittedName>
        <fullName evidence="2">Uncharacterized protein</fullName>
    </submittedName>
</protein>
<proteinExistence type="predicted"/>
<name>A0A2W1JKP9_9CYAN</name>
<dbReference type="Proteomes" id="UP000248857">
    <property type="component" value="Unassembled WGS sequence"/>
</dbReference>
<evidence type="ECO:0000256" key="1">
    <source>
        <dbReference type="SAM" id="SignalP"/>
    </source>
</evidence>
<gene>
    <name evidence="2" type="ORF">C1752_01635</name>
</gene>
<sequence>MLRFPITLLLSILFCMPSLAQTGAPLDEEPSVCETEIDGSSNRVQAIQGLKLVESGSRLYRDLDTSRPVAFTHSFLFLISGGGGENLLNSPVFMNSLASNILNNCTHIGEVVFGLNQSDWSEVYGKRESGEVFPFKCIEAGEDANPVWGEFICP</sequence>
<feature type="signal peptide" evidence="1">
    <location>
        <begin position="1"/>
        <end position="20"/>
    </location>
</feature>
<dbReference type="EMBL" id="PQWO01000004">
    <property type="protein sequence ID" value="PZD73970.1"/>
    <property type="molecule type" value="Genomic_DNA"/>
</dbReference>
<accession>A0A2W1JKP9</accession>
<evidence type="ECO:0000313" key="2">
    <source>
        <dbReference type="EMBL" id="PZD73970.1"/>
    </source>
</evidence>
<dbReference type="AlphaFoldDB" id="A0A2W1JKP9"/>
<evidence type="ECO:0000313" key="3">
    <source>
        <dbReference type="Proteomes" id="UP000248857"/>
    </source>
</evidence>
<comment type="caution">
    <text evidence="2">The sequence shown here is derived from an EMBL/GenBank/DDBJ whole genome shotgun (WGS) entry which is preliminary data.</text>
</comment>